<dbReference type="EMBL" id="JBEPMX010000004">
    <property type="protein sequence ID" value="MET3682998.1"/>
    <property type="molecule type" value="Genomic_DNA"/>
</dbReference>
<dbReference type="PANTHER" id="PTHR47505">
    <property type="entry name" value="DNA UTILIZATION PROTEIN YHGH"/>
    <property type="match status" value="1"/>
</dbReference>
<proteinExistence type="inferred from homology"/>
<organism evidence="4 5">
    <name type="scientific">Alkalibacillus flavidus</name>
    <dbReference type="NCBI Taxonomy" id="546021"/>
    <lineage>
        <taxon>Bacteria</taxon>
        <taxon>Bacillati</taxon>
        <taxon>Bacillota</taxon>
        <taxon>Bacilli</taxon>
        <taxon>Bacillales</taxon>
        <taxon>Bacillaceae</taxon>
        <taxon>Alkalibacillus</taxon>
    </lineage>
</organism>
<comment type="similarity">
    <text evidence="1">Belongs to the ComF/GntX family.</text>
</comment>
<reference evidence="4 5" key="1">
    <citation type="submission" date="2024-06" db="EMBL/GenBank/DDBJ databases">
        <title>Genomic Encyclopedia of Type Strains, Phase IV (KMG-IV): sequencing the most valuable type-strain genomes for metagenomic binning, comparative biology and taxonomic classification.</title>
        <authorList>
            <person name="Goeker M."/>
        </authorList>
    </citation>
    <scope>NUCLEOTIDE SEQUENCE [LARGE SCALE GENOMIC DNA]</scope>
    <source>
        <strain evidence="4 5">DSM 23520</strain>
    </source>
</reference>
<dbReference type="Gene3D" id="3.40.50.2020">
    <property type="match status" value="1"/>
</dbReference>
<dbReference type="SUPFAM" id="SSF53271">
    <property type="entry name" value="PRTase-like"/>
    <property type="match status" value="1"/>
</dbReference>
<protein>
    <submittedName>
        <fullName evidence="4">Competence protein ComFC</fullName>
    </submittedName>
</protein>
<dbReference type="Proteomes" id="UP001549167">
    <property type="component" value="Unassembled WGS sequence"/>
</dbReference>
<dbReference type="InterPro" id="IPR000836">
    <property type="entry name" value="PRTase_dom"/>
</dbReference>
<keyword evidence="5" id="KW-1185">Reference proteome</keyword>
<dbReference type="Pfam" id="PF00156">
    <property type="entry name" value="Pribosyltran"/>
    <property type="match status" value="1"/>
</dbReference>
<sequence>MKPLDTPVLCQDCQTWTAHFKEDPLTRNISLYRYTPFTQDIINRFKYRGDYEIINAFQPAIQSAYQTHFQPKPRRTLKLKSHQRQPQSPTIIPIPLHPDRQQDRLFNQAEAIARQINQPINTTILTRHDNTKQSKKSRHERLASHNPFTLNESPPDHILLIDDLYTTGTTLRQAAAFLKQYGAKSVESFTLIRS</sequence>
<dbReference type="InterPro" id="IPR029057">
    <property type="entry name" value="PRTase-like"/>
</dbReference>
<accession>A0ABV2KTU3</accession>
<dbReference type="InterPro" id="IPR051910">
    <property type="entry name" value="ComF/GntX_DNA_util-trans"/>
</dbReference>
<gene>
    <name evidence="4" type="ORF">ABID56_001088</name>
</gene>
<evidence type="ECO:0000256" key="2">
    <source>
        <dbReference type="SAM" id="MobiDB-lite"/>
    </source>
</evidence>
<evidence type="ECO:0000313" key="4">
    <source>
        <dbReference type="EMBL" id="MET3682998.1"/>
    </source>
</evidence>
<evidence type="ECO:0000313" key="5">
    <source>
        <dbReference type="Proteomes" id="UP001549167"/>
    </source>
</evidence>
<dbReference type="PANTHER" id="PTHR47505:SF1">
    <property type="entry name" value="DNA UTILIZATION PROTEIN YHGH"/>
    <property type="match status" value="1"/>
</dbReference>
<feature type="domain" description="Phosphoribosyltransferase" evidence="3">
    <location>
        <begin position="109"/>
        <end position="193"/>
    </location>
</feature>
<comment type="caution">
    <text evidence="4">The sequence shown here is derived from an EMBL/GenBank/DDBJ whole genome shotgun (WGS) entry which is preliminary data.</text>
</comment>
<evidence type="ECO:0000259" key="3">
    <source>
        <dbReference type="Pfam" id="PF00156"/>
    </source>
</evidence>
<name>A0ABV2KTU3_9BACI</name>
<dbReference type="CDD" id="cd06223">
    <property type="entry name" value="PRTases_typeI"/>
    <property type="match status" value="1"/>
</dbReference>
<feature type="region of interest" description="Disordered" evidence="2">
    <location>
        <begin position="127"/>
        <end position="150"/>
    </location>
</feature>
<evidence type="ECO:0000256" key="1">
    <source>
        <dbReference type="ARBA" id="ARBA00008007"/>
    </source>
</evidence>